<dbReference type="SMART" id="SM00179">
    <property type="entry name" value="EGF_CA"/>
    <property type="match status" value="2"/>
</dbReference>
<name>M3XGI3_LATCH</name>
<dbReference type="STRING" id="7897.ENSLACP00000021839"/>
<dbReference type="InParanoid" id="M3XGI3"/>
<dbReference type="EMBL" id="AFYH01054053">
    <property type="status" value="NOT_ANNOTATED_CDS"/>
    <property type="molecule type" value="Genomic_DNA"/>
</dbReference>
<keyword evidence="8" id="KW-1185">Reference proteome</keyword>
<dbReference type="EMBL" id="AFYH01054055">
    <property type="status" value="NOT_ANNOTATED_CDS"/>
    <property type="molecule type" value="Genomic_DNA"/>
</dbReference>
<dbReference type="InterPro" id="IPR018097">
    <property type="entry name" value="EGF_Ca-bd_CS"/>
</dbReference>
<dbReference type="OrthoDB" id="9946071at2759"/>
<organism evidence="7 8">
    <name type="scientific">Latimeria chalumnae</name>
    <name type="common">Coelacanth</name>
    <dbReference type="NCBI Taxonomy" id="7897"/>
    <lineage>
        <taxon>Eukaryota</taxon>
        <taxon>Metazoa</taxon>
        <taxon>Chordata</taxon>
        <taxon>Craniata</taxon>
        <taxon>Vertebrata</taxon>
        <taxon>Euteleostomi</taxon>
        <taxon>Coelacanthiformes</taxon>
        <taxon>Coelacanthidae</taxon>
        <taxon>Latimeria</taxon>
    </lineage>
</organism>
<keyword evidence="3" id="KW-1015">Disulfide bond</keyword>
<dbReference type="SMART" id="SM00181">
    <property type="entry name" value="EGF"/>
    <property type="match status" value="2"/>
</dbReference>
<dbReference type="EMBL" id="AFYH01054054">
    <property type="status" value="NOT_ANNOTATED_CDS"/>
    <property type="molecule type" value="Genomic_DNA"/>
</dbReference>
<feature type="region of interest" description="Disordered" evidence="4">
    <location>
        <begin position="363"/>
        <end position="397"/>
    </location>
</feature>
<dbReference type="Gene3D" id="2.10.25.10">
    <property type="entry name" value="Laminin"/>
    <property type="match status" value="2"/>
</dbReference>
<dbReference type="Bgee" id="ENSLACG00000012489">
    <property type="expression patterns" value="Expressed in pelvic fin and 1 other cell type or tissue"/>
</dbReference>
<feature type="domain" description="EGF-like calcium-binding" evidence="5">
    <location>
        <begin position="133"/>
        <end position="174"/>
    </location>
</feature>
<evidence type="ECO:0000313" key="8">
    <source>
        <dbReference type="Proteomes" id="UP000008672"/>
    </source>
</evidence>
<evidence type="ECO:0000256" key="3">
    <source>
        <dbReference type="ARBA" id="ARBA00023157"/>
    </source>
</evidence>
<feature type="domain" description="EGF-like calcium-binding" evidence="5">
    <location>
        <begin position="88"/>
        <end position="132"/>
    </location>
</feature>
<dbReference type="InterPro" id="IPR050751">
    <property type="entry name" value="ECM_structural_protein"/>
</dbReference>
<dbReference type="Proteomes" id="UP000008672">
    <property type="component" value="Unassembled WGS sequence"/>
</dbReference>
<evidence type="ECO:0000256" key="1">
    <source>
        <dbReference type="ARBA" id="ARBA00022536"/>
    </source>
</evidence>
<protein>
    <recommendedName>
        <fullName evidence="9">EGF-like domain-containing protein</fullName>
    </recommendedName>
</protein>
<dbReference type="GeneTree" id="ENSGT00390000014907"/>
<feature type="region of interest" description="Disordered" evidence="4">
    <location>
        <begin position="235"/>
        <end position="333"/>
    </location>
</feature>
<evidence type="ECO:0000313" key="7">
    <source>
        <dbReference type="Ensembl" id="ENSLACP00000021839.1"/>
    </source>
</evidence>
<dbReference type="InterPro" id="IPR000152">
    <property type="entry name" value="EGF-type_Asp/Asn_hydroxyl_site"/>
</dbReference>
<dbReference type="InterPro" id="IPR001881">
    <property type="entry name" value="EGF-like_Ca-bd_dom"/>
</dbReference>
<dbReference type="CDD" id="cd00054">
    <property type="entry name" value="EGF_CA"/>
    <property type="match status" value="1"/>
</dbReference>
<dbReference type="SUPFAM" id="SSF57196">
    <property type="entry name" value="EGF/Laminin"/>
    <property type="match status" value="2"/>
</dbReference>
<dbReference type="Pfam" id="PF14670">
    <property type="entry name" value="FXa_inhibition"/>
    <property type="match status" value="1"/>
</dbReference>
<sequence>MLFCWRGEMVKLDKVETHIILIMLSSFCCLSLPFKQHYMEHKSDTCPESKVLAIEYPCTKADGEQTTCLRRKCCEGYRFVMGQCIPESFDVCAGSPCEQQCTDNFGRVLCTCYPGYRFDRERHKNHLHPYCLDIDECLETNGSLCEQLCMNTAGSYVCQCHEGYHLDTDRKSCFQSSNESAHTKSENLMSAGTCAVTCEEFVSMKQTLFQLKQKLLLMNLDNDSGKLLTTLSGKCPEVLPCPPSPPGLRGPPGPPGIPGEPGQKGSPGPAGPSGSPGLQGPRGDMGPMGPLPDLTHIKRGRRGPVGVPGAPGRNGQKGERGPQGPRGLPGPPGSFDFLLLMMADIRNDIIELQEKVFGKQRGITLESPPLESSELDTQDWGSGQEHLTVPRPTSYKT</sequence>
<evidence type="ECO:0000259" key="6">
    <source>
        <dbReference type="SMART" id="SM00181"/>
    </source>
</evidence>
<accession>M3XGI3</accession>
<keyword evidence="2" id="KW-0677">Repeat</keyword>
<evidence type="ECO:0000259" key="5">
    <source>
        <dbReference type="SMART" id="SM00179"/>
    </source>
</evidence>
<dbReference type="GeneID" id="102357431"/>
<dbReference type="RefSeq" id="XP_005994148.1">
    <property type="nucleotide sequence ID" value="XM_005994086.3"/>
</dbReference>
<gene>
    <name evidence="7" type="primary">LOC102357431</name>
</gene>
<dbReference type="GO" id="GO:0005509">
    <property type="term" value="F:calcium ion binding"/>
    <property type="evidence" value="ECO:0007669"/>
    <property type="project" value="InterPro"/>
</dbReference>
<dbReference type="EMBL" id="AFYH01054056">
    <property type="status" value="NOT_ANNOTATED_CDS"/>
    <property type="molecule type" value="Genomic_DNA"/>
</dbReference>
<dbReference type="EMBL" id="AFYH01054061">
    <property type="status" value="NOT_ANNOTATED_CDS"/>
    <property type="molecule type" value="Genomic_DNA"/>
</dbReference>
<evidence type="ECO:0000256" key="4">
    <source>
        <dbReference type="SAM" id="MobiDB-lite"/>
    </source>
</evidence>
<evidence type="ECO:0000256" key="2">
    <source>
        <dbReference type="ARBA" id="ARBA00022737"/>
    </source>
</evidence>
<dbReference type="AlphaFoldDB" id="M3XGI3"/>
<feature type="domain" description="EGF-like" evidence="6">
    <location>
        <begin position="136"/>
        <end position="174"/>
    </location>
</feature>
<dbReference type="Pfam" id="PF01391">
    <property type="entry name" value="Collagen"/>
    <property type="match status" value="1"/>
</dbReference>
<feature type="compositionally biased region" description="Low complexity" evidence="4">
    <location>
        <begin position="260"/>
        <end position="282"/>
    </location>
</feature>
<proteinExistence type="predicted"/>
<reference evidence="8" key="1">
    <citation type="submission" date="2011-08" db="EMBL/GenBank/DDBJ databases">
        <title>The draft genome of Latimeria chalumnae.</title>
        <authorList>
            <person name="Di Palma F."/>
            <person name="Alfoldi J."/>
            <person name="Johnson J."/>
            <person name="Berlin A."/>
            <person name="Gnerre S."/>
            <person name="Jaffe D."/>
            <person name="MacCallum I."/>
            <person name="Young S."/>
            <person name="Walker B.J."/>
            <person name="Lander E."/>
            <person name="Lindblad-Toh K."/>
        </authorList>
    </citation>
    <scope>NUCLEOTIDE SEQUENCE [LARGE SCALE GENOMIC DNA]</scope>
    <source>
        <strain evidence="8">Wild caught</strain>
    </source>
</reference>
<dbReference type="FunFam" id="2.10.25.10:FF:000010">
    <property type="entry name" value="Pro-epidermal growth factor"/>
    <property type="match status" value="1"/>
</dbReference>
<dbReference type="EMBL" id="AFYH01054062">
    <property type="status" value="NOT_ANNOTATED_CDS"/>
    <property type="molecule type" value="Genomic_DNA"/>
</dbReference>
<dbReference type="PANTHER" id="PTHR24034">
    <property type="entry name" value="EGF-LIKE DOMAIN-CONTAINING PROTEIN"/>
    <property type="match status" value="1"/>
</dbReference>
<evidence type="ECO:0008006" key="9">
    <source>
        <dbReference type="Google" id="ProtNLM"/>
    </source>
</evidence>
<keyword evidence="1" id="KW-0245">EGF-like domain</keyword>
<dbReference type="InterPro" id="IPR000742">
    <property type="entry name" value="EGF"/>
</dbReference>
<dbReference type="Ensembl" id="ENSLACT00000025455.1">
    <property type="protein sequence ID" value="ENSLACP00000021839.1"/>
    <property type="gene ID" value="ENSLACG00000012489.2"/>
</dbReference>
<dbReference type="EMBL" id="AFYH01054059">
    <property type="status" value="NOT_ANNOTATED_CDS"/>
    <property type="molecule type" value="Genomic_DNA"/>
</dbReference>
<feature type="compositionally biased region" description="Low complexity" evidence="4">
    <location>
        <begin position="304"/>
        <end position="314"/>
    </location>
</feature>
<dbReference type="OMA" id="MMADIRH"/>
<dbReference type="EMBL" id="AFYH01054058">
    <property type="status" value="NOT_ANNOTATED_CDS"/>
    <property type="molecule type" value="Genomic_DNA"/>
</dbReference>
<feature type="compositionally biased region" description="Pro residues" evidence="4">
    <location>
        <begin position="239"/>
        <end position="258"/>
    </location>
</feature>
<dbReference type="eggNOG" id="KOG1218">
    <property type="taxonomic scope" value="Eukaryota"/>
</dbReference>
<dbReference type="PROSITE" id="PS00010">
    <property type="entry name" value="ASX_HYDROXYL"/>
    <property type="match status" value="1"/>
</dbReference>
<reference evidence="7" key="2">
    <citation type="submission" date="2025-08" db="UniProtKB">
        <authorList>
            <consortium name="Ensembl"/>
        </authorList>
    </citation>
    <scope>IDENTIFICATION</scope>
</reference>
<dbReference type="EMBL" id="AFYH01054057">
    <property type="status" value="NOT_ANNOTATED_CDS"/>
    <property type="molecule type" value="Genomic_DNA"/>
</dbReference>
<dbReference type="PROSITE" id="PS01187">
    <property type="entry name" value="EGF_CA"/>
    <property type="match status" value="1"/>
</dbReference>
<reference evidence="7" key="3">
    <citation type="submission" date="2025-09" db="UniProtKB">
        <authorList>
            <consortium name="Ensembl"/>
        </authorList>
    </citation>
    <scope>IDENTIFICATION</scope>
</reference>
<dbReference type="InterPro" id="IPR008160">
    <property type="entry name" value="Collagen"/>
</dbReference>
<dbReference type="PANTHER" id="PTHR24034:SF175">
    <property type="entry name" value="COLLAGEN AND CALCIUM-BINDING EGF DOMAIN-CONTAINING PROTEIN 1"/>
    <property type="match status" value="1"/>
</dbReference>
<feature type="domain" description="EGF-like" evidence="6">
    <location>
        <begin position="91"/>
        <end position="132"/>
    </location>
</feature>
<dbReference type="EMBL" id="AFYH01054060">
    <property type="status" value="NOT_ANNOTATED_CDS"/>
    <property type="molecule type" value="Genomic_DNA"/>
</dbReference>
<dbReference type="KEGG" id="lcm:102357431"/>